<feature type="compositionally biased region" description="Low complexity" evidence="11">
    <location>
        <begin position="90"/>
        <end position="104"/>
    </location>
</feature>
<evidence type="ECO:0000256" key="3">
    <source>
        <dbReference type="ARBA" id="ARBA00011720"/>
    </source>
</evidence>
<feature type="transmembrane region" description="Helical" evidence="12">
    <location>
        <begin position="609"/>
        <end position="628"/>
    </location>
</feature>
<dbReference type="GO" id="GO:0005789">
    <property type="term" value="C:endoplasmic reticulum membrane"/>
    <property type="evidence" value="ECO:0007669"/>
    <property type="project" value="UniProtKB-SubCell"/>
</dbReference>
<proteinExistence type="inferred from homology"/>
<dbReference type="InterPro" id="IPR019308">
    <property type="entry name" value="TMEM214"/>
</dbReference>
<keyword evidence="13" id="KW-1185">Reference proteome</keyword>
<comment type="subcellular location">
    <subcellularLocation>
        <location evidence="1">Endoplasmic reticulum membrane</location>
        <topology evidence="1">Multi-pass membrane protein</topology>
    </subcellularLocation>
</comment>
<keyword evidence="5" id="KW-0053">Apoptosis</keyword>
<dbReference type="PANTHER" id="PTHR13448">
    <property type="entry name" value="TRANSMEMBRANE PROTEIN 214"/>
    <property type="match status" value="1"/>
</dbReference>
<comment type="similarity">
    <text evidence="2">Belongs to the TMEM214 family.</text>
</comment>
<evidence type="ECO:0000256" key="7">
    <source>
        <dbReference type="ARBA" id="ARBA00022989"/>
    </source>
</evidence>
<dbReference type="Proteomes" id="UP000504607">
    <property type="component" value="Chromosome 7"/>
</dbReference>
<feature type="region of interest" description="Disordered" evidence="11">
    <location>
        <begin position="90"/>
        <end position="141"/>
    </location>
</feature>
<evidence type="ECO:0000256" key="9">
    <source>
        <dbReference type="ARBA" id="ARBA00023180"/>
    </source>
</evidence>
<dbReference type="AlphaFoldDB" id="A0A8N4EYK2"/>
<name>A0A8N4EYK2_ELAGV</name>
<dbReference type="InterPro" id="IPR025461">
    <property type="entry name" value="ABA4-like"/>
</dbReference>
<comment type="function">
    <text evidence="10">Critical mediator, in cooperation with CASP4, of endoplasmic reticulum-stress induced apoptosis. Required or the activation of CASP4 following endoplasmic reticulum stress.</text>
</comment>
<feature type="region of interest" description="Disordered" evidence="11">
    <location>
        <begin position="34"/>
        <end position="69"/>
    </location>
</feature>
<evidence type="ECO:0000313" key="14">
    <source>
        <dbReference type="RefSeq" id="XP_029121412.1"/>
    </source>
</evidence>
<reference evidence="14" key="1">
    <citation type="submission" date="2025-08" db="UniProtKB">
        <authorList>
            <consortium name="RefSeq"/>
        </authorList>
    </citation>
    <scope>IDENTIFICATION</scope>
</reference>
<dbReference type="RefSeq" id="XP_029121412.1">
    <property type="nucleotide sequence ID" value="XM_029265579.1"/>
</dbReference>
<comment type="subunit">
    <text evidence="3">Constitutively interacts with CASP4; required for the localization of procaspase 4 to the ER.</text>
</comment>
<gene>
    <name evidence="14" type="primary">LOC105048428</name>
</gene>
<protein>
    <submittedName>
        <fullName evidence="14">Uncharacterized protein LOC105048428 isoform X1</fullName>
    </submittedName>
</protein>
<keyword evidence="9" id="KW-0325">Glycoprotein</keyword>
<organism evidence="13 14">
    <name type="scientific">Elaeis guineensis var. tenera</name>
    <name type="common">Oil palm</name>
    <dbReference type="NCBI Taxonomy" id="51953"/>
    <lineage>
        <taxon>Eukaryota</taxon>
        <taxon>Viridiplantae</taxon>
        <taxon>Streptophyta</taxon>
        <taxon>Embryophyta</taxon>
        <taxon>Tracheophyta</taxon>
        <taxon>Spermatophyta</taxon>
        <taxon>Magnoliopsida</taxon>
        <taxon>Liliopsida</taxon>
        <taxon>Arecaceae</taxon>
        <taxon>Arecoideae</taxon>
        <taxon>Cocoseae</taxon>
        <taxon>Elaeidinae</taxon>
        <taxon>Elaeis</taxon>
    </lineage>
</organism>
<keyword evidence="4 12" id="KW-0812">Transmembrane</keyword>
<feature type="compositionally biased region" description="Basic residues" evidence="11">
    <location>
        <begin position="129"/>
        <end position="139"/>
    </location>
</feature>
<accession>A0A8N4EYK2</accession>
<evidence type="ECO:0000256" key="12">
    <source>
        <dbReference type="SAM" id="Phobius"/>
    </source>
</evidence>
<evidence type="ECO:0000256" key="2">
    <source>
        <dbReference type="ARBA" id="ARBA00007984"/>
    </source>
</evidence>
<evidence type="ECO:0000256" key="10">
    <source>
        <dbReference type="ARBA" id="ARBA00024938"/>
    </source>
</evidence>
<keyword evidence="8 12" id="KW-0472">Membrane</keyword>
<dbReference type="GO" id="GO:0005794">
    <property type="term" value="C:Golgi apparatus"/>
    <property type="evidence" value="ECO:0007669"/>
    <property type="project" value="TreeGrafter"/>
</dbReference>
<dbReference type="PANTHER" id="PTHR13448:SF0">
    <property type="entry name" value="TRANSMEMBRANE PROTEIN 214"/>
    <property type="match status" value="1"/>
</dbReference>
<evidence type="ECO:0000256" key="6">
    <source>
        <dbReference type="ARBA" id="ARBA00022824"/>
    </source>
</evidence>
<keyword evidence="6" id="KW-0256">Endoplasmic reticulum</keyword>
<sequence>MEDTFDPYLVEESSSAAAAFPAKDPDHGWQKVTYAKRQRRSSNAADPNRHHPNGLPHAGDSSHVFASVEQKALERRRALESATAVAVVAEAGTTAPRSRPAAATSDDEDDDSGAEASRGGQENGEAAKKVKQKKPKKPKVTVQEAASKIDAGDLGAFLVEVSVSYESQQDIQLMRFADYFARSFAPVSGSQFPWTKMFKESPVSKIADIPLCHISESVYKTSVDWISQKSTDALGDFVLWCLDAILSDLASLQAAARGSKKSVQQSPAKAQVAIFVVLAMTLRRKPDILINLLPTLRENPKYQGQEKLPVIVWAIAQVSQGDFAIGMYLWAHFLLPLICGKLSGNPQSRDLVLQLAERILSGPKARPILLNGAVRKGERLIPPAALDLLMRASFPSPNARVKATERFEAVYPTLKELALAGSPGTKSTKQASQQLLPAAVKAMQENNPELTREAADIFIWCLAQNPDCYKLWEKLHLENMNASVAILQKLSSEWKDYSTKLSPPDALRETLKHLRAKTRRMMDSSAPYVILGVLYAYLLSLSWTPDTLRMMFASKYWLPELPGIAKMFANEMTLASAWIHLLAVDLFAARQVFDDGLKNKVETRHSVSLCLFFCPIGIATHAITKVLTKMSTQSH</sequence>
<dbReference type="Pfam" id="PF14108">
    <property type="entry name" value="ABA4-like"/>
    <property type="match status" value="1"/>
</dbReference>
<dbReference type="OrthoDB" id="10022292at2759"/>
<evidence type="ECO:0000256" key="1">
    <source>
        <dbReference type="ARBA" id="ARBA00004477"/>
    </source>
</evidence>
<evidence type="ECO:0000256" key="4">
    <source>
        <dbReference type="ARBA" id="ARBA00022692"/>
    </source>
</evidence>
<evidence type="ECO:0000256" key="5">
    <source>
        <dbReference type="ARBA" id="ARBA00022703"/>
    </source>
</evidence>
<evidence type="ECO:0000256" key="11">
    <source>
        <dbReference type="SAM" id="MobiDB-lite"/>
    </source>
</evidence>
<feature type="transmembrane region" description="Helical" evidence="12">
    <location>
        <begin position="525"/>
        <end position="544"/>
    </location>
</feature>
<evidence type="ECO:0000256" key="8">
    <source>
        <dbReference type="ARBA" id="ARBA00023136"/>
    </source>
</evidence>
<keyword evidence="7 12" id="KW-1133">Transmembrane helix</keyword>
<evidence type="ECO:0000313" key="13">
    <source>
        <dbReference type="Proteomes" id="UP000504607"/>
    </source>
</evidence>